<evidence type="ECO:0000256" key="4">
    <source>
        <dbReference type="ARBA" id="ARBA00023163"/>
    </source>
</evidence>
<comment type="similarity">
    <text evidence="1">Belongs to the LysR transcriptional regulatory family.</text>
</comment>
<dbReference type="PANTHER" id="PTHR30346">
    <property type="entry name" value="TRANSCRIPTIONAL DUAL REGULATOR HCAR-RELATED"/>
    <property type="match status" value="1"/>
</dbReference>
<gene>
    <name evidence="6" type="ORF">FRZ61_06730</name>
</gene>
<dbReference type="CDD" id="cd08412">
    <property type="entry name" value="PBP2_PAO1_like"/>
    <property type="match status" value="1"/>
</dbReference>
<dbReference type="SUPFAM" id="SSF53850">
    <property type="entry name" value="Periplasmic binding protein-like II"/>
    <property type="match status" value="1"/>
</dbReference>
<evidence type="ECO:0000256" key="3">
    <source>
        <dbReference type="ARBA" id="ARBA00023125"/>
    </source>
</evidence>
<keyword evidence="4" id="KW-0804">Transcription</keyword>
<dbReference type="PRINTS" id="PR00039">
    <property type="entry name" value="HTHLYSR"/>
</dbReference>
<evidence type="ECO:0000256" key="1">
    <source>
        <dbReference type="ARBA" id="ARBA00009437"/>
    </source>
</evidence>
<accession>A0A5J6MUC4</accession>
<dbReference type="Proteomes" id="UP000325797">
    <property type="component" value="Chromosome"/>
</dbReference>
<dbReference type="GO" id="GO:0003677">
    <property type="term" value="F:DNA binding"/>
    <property type="evidence" value="ECO:0007669"/>
    <property type="project" value="UniProtKB-KW"/>
</dbReference>
<protein>
    <submittedName>
        <fullName evidence="6">LysR family transcriptional regulator</fullName>
    </submittedName>
</protein>
<organism evidence="6 7">
    <name type="scientific">Hypericibacter adhaerens</name>
    <dbReference type="NCBI Taxonomy" id="2602016"/>
    <lineage>
        <taxon>Bacteria</taxon>
        <taxon>Pseudomonadati</taxon>
        <taxon>Pseudomonadota</taxon>
        <taxon>Alphaproteobacteria</taxon>
        <taxon>Rhodospirillales</taxon>
        <taxon>Dongiaceae</taxon>
        <taxon>Hypericibacter</taxon>
    </lineage>
</organism>
<dbReference type="InterPro" id="IPR000847">
    <property type="entry name" value="LysR_HTH_N"/>
</dbReference>
<dbReference type="EMBL" id="CP042582">
    <property type="protein sequence ID" value="QEX20754.1"/>
    <property type="molecule type" value="Genomic_DNA"/>
</dbReference>
<dbReference type="SUPFAM" id="SSF46785">
    <property type="entry name" value="Winged helix' DNA-binding domain"/>
    <property type="match status" value="1"/>
</dbReference>
<dbReference type="Gene3D" id="3.40.190.10">
    <property type="entry name" value="Periplasmic binding protein-like II"/>
    <property type="match status" value="2"/>
</dbReference>
<dbReference type="GO" id="GO:0003700">
    <property type="term" value="F:DNA-binding transcription factor activity"/>
    <property type="evidence" value="ECO:0007669"/>
    <property type="project" value="InterPro"/>
</dbReference>
<dbReference type="InterPro" id="IPR005119">
    <property type="entry name" value="LysR_subst-bd"/>
</dbReference>
<keyword evidence="7" id="KW-1185">Reference proteome</keyword>
<dbReference type="AlphaFoldDB" id="A0A5J6MUC4"/>
<dbReference type="InterPro" id="IPR036390">
    <property type="entry name" value="WH_DNA-bd_sf"/>
</dbReference>
<sequence>MSISLRQIRYFIATAEAGKVSAAASTLGVSQSAVTEAIKVLERETGARLFRRYTNGVALTSEGNQFLLHARNVTSAVQDALRAPRQTRVDLTGRVSVGMTYTVAGYFAPAPLARFRRSFPGVELELHEMDRGEIEERLVAGSLDLAIILTSNLRNADEIDTETLIQSKRRLWLPANHPLSHAGHVTLADVAPEPYIMLLVDEAEQTAIGYWHKRGFSPNVVFRTTSVEAVRSMVATGAGVAILSDMVYRPWSLEGDRIEARLMDDDVPSMDVGLAWKRGAKLDPCAKALRDFCHITYNAAGAATV</sequence>
<dbReference type="InterPro" id="IPR036388">
    <property type="entry name" value="WH-like_DNA-bd_sf"/>
</dbReference>
<reference evidence="6 7" key="1">
    <citation type="submission" date="2019-08" db="EMBL/GenBank/DDBJ databases">
        <title>Hyperibacter terrae gen. nov., sp. nov. and Hyperibacter viscosus sp. nov., two new members in the family Rhodospirillaceae isolated from the rhizosphere of Hypericum perforatum.</title>
        <authorList>
            <person name="Noviana Z."/>
        </authorList>
    </citation>
    <scope>NUCLEOTIDE SEQUENCE [LARGE SCALE GENOMIC DNA]</scope>
    <source>
        <strain evidence="6 7">R5959</strain>
    </source>
</reference>
<dbReference type="FunFam" id="1.10.10.10:FF:000001">
    <property type="entry name" value="LysR family transcriptional regulator"/>
    <property type="match status" value="1"/>
</dbReference>
<dbReference type="PANTHER" id="PTHR30346:SF0">
    <property type="entry name" value="HCA OPERON TRANSCRIPTIONAL ACTIVATOR HCAR"/>
    <property type="match status" value="1"/>
</dbReference>
<dbReference type="KEGG" id="hadh:FRZ61_06730"/>
<dbReference type="Pfam" id="PF03466">
    <property type="entry name" value="LysR_substrate"/>
    <property type="match status" value="1"/>
</dbReference>
<evidence type="ECO:0000259" key="5">
    <source>
        <dbReference type="PROSITE" id="PS50931"/>
    </source>
</evidence>
<dbReference type="Pfam" id="PF00126">
    <property type="entry name" value="HTH_1"/>
    <property type="match status" value="1"/>
</dbReference>
<evidence type="ECO:0000313" key="6">
    <source>
        <dbReference type="EMBL" id="QEX20754.1"/>
    </source>
</evidence>
<dbReference type="RefSeq" id="WP_151114974.1">
    <property type="nucleotide sequence ID" value="NZ_CP042582.1"/>
</dbReference>
<evidence type="ECO:0000313" key="7">
    <source>
        <dbReference type="Proteomes" id="UP000325797"/>
    </source>
</evidence>
<name>A0A5J6MUC4_9PROT</name>
<dbReference type="OrthoDB" id="9815174at2"/>
<dbReference type="GO" id="GO:0032993">
    <property type="term" value="C:protein-DNA complex"/>
    <property type="evidence" value="ECO:0007669"/>
    <property type="project" value="TreeGrafter"/>
</dbReference>
<dbReference type="Gene3D" id="1.10.10.10">
    <property type="entry name" value="Winged helix-like DNA-binding domain superfamily/Winged helix DNA-binding domain"/>
    <property type="match status" value="1"/>
</dbReference>
<keyword evidence="2" id="KW-0805">Transcription regulation</keyword>
<keyword evidence="3" id="KW-0238">DNA-binding</keyword>
<dbReference type="PROSITE" id="PS50931">
    <property type="entry name" value="HTH_LYSR"/>
    <property type="match status" value="1"/>
</dbReference>
<evidence type="ECO:0000256" key="2">
    <source>
        <dbReference type="ARBA" id="ARBA00023015"/>
    </source>
</evidence>
<feature type="domain" description="HTH lysR-type" evidence="5">
    <location>
        <begin position="3"/>
        <end position="60"/>
    </location>
</feature>
<proteinExistence type="inferred from homology"/>